<organism evidence="1 2">
    <name type="scientific">Catharanthus roseus</name>
    <name type="common">Madagascar periwinkle</name>
    <name type="synonym">Vinca rosea</name>
    <dbReference type="NCBI Taxonomy" id="4058"/>
    <lineage>
        <taxon>Eukaryota</taxon>
        <taxon>Viridiplantae</taxon>
        <taxon>Streptophyta</taxon>
        <taxon>Embryophyta</taxon>
        <taxon>Tracheophyta</taxon>
        <taxon>Spermatophyta</taxon>
        <taxon>Magnoliopsida</taxon>
        <taxon>eudicotyledons</taxon>
        <taxon>Gunneridae</taxon>
        <taxon>Pentapetalae</taxon>
        <taxon>asterids</taxon>
        <taxon>lamiids</taxon>
        <taxon>Gentianales</taxon>
        <taxon>Apocynaceae</taxon>
        <taxon>Rauvolfioideae</taxon>
        <taxon>Vinceae</taxon>
        <taxon>Catharanthinae</taxon>
        <taxon>Catharanthus</taxon>
    </lineage>
</organism>
<accession>A0ACC0BKR4</accession>
<keyword evidence="2" id="KW-1185">Reference proteome</keyword>
<dbReference type="Proteomes" id="UP001060085">
    <property type="component" value="Linkage Group LG03"/>
</dbReference>
<proteinExistence type="predicted"/>
<comment type="caution">
    <text evidence="1">The sequence shown here is derived from an EMBL/GenBank/DDBJ whole genome shotgun (WGS) entry which is preliminary data.</text>
</comment>
<sequence length="233" mass="25561">MKIKCDVCEKEEASVFCSADEAALCVGCDRRVHHANKLAKKHHRFSLVHPSSKDFPRCDICQERKALVFCQEDRALVCRECDIPIHKANIHTQNHNRFLLTGIKLSSASSQVQTCSSSSSSSTAVTKTKNGMRKNINSSSNEVVTPCSESTSNYILYSGVESTLQQEEDVAGGGAGGSVSTSSISEYLMETLPGWHVEDFLDPPNSSFSPYAFFINQQISGSKSSNDQQKILK</sequence>
<evidence type="ECO:0000313" key="1">
    <source>
        <dbReference type="EMBL" id="KAI5673182.1"/>
    </source>
</evidence>
<evidence type="ECO:0000313" key="2">
    <source>
        <dbReference type="Proteomes" id="UP001060085"/>
    </source>
</evidence>
<protein>
    <submittedName>
        <fullName evidence="1">Uncharacterized protein</fullName>
    </submittedName>
</protein>
<dbReference type="EMBL" id="CM044703">
    <property type="protein sequence ID" value="KAI5673182.1"/>
    <property type="molecule type" value="Genomic_DNA"/>
</dbReference>
<gene>
    <name evidence="1" type="ORF">M9H77_13546</name>
</gene>
<reference evidence="2" key="1">
    <citation type="journal article" date="2023" name="Nat. Plants">
        <title>Single-cell RNA sequencing provides a high-resolution roadmap for understanding the multicellular compartmentation of specialized metabolism.</title>
        <authorList>
            <person name="Sun S."/>
            <person name="Shen X."/>
            <person name="Li Y."/>
            <person name="Li Y."/>
            <person name="Wang S."/>
            <person name="Li R."/>
            <person name="Zhang H."/>
            <person name="Shen G."/>
            <person name="Guo B."/>
            <person name="Wei J."/>
            <person name="Xu J."/>
            <person name="St-Pierre B."/>
            <person name="Chen S."/>
            <person name="Sun C."/>
        </authorList>
    </citation>
    <scope>NUCLEOTIDE SEQUENCE [LARGE SCALE GENOMIC DNA]</scope>
</reference>
<name>A0ACC0BKR4_CATRO</name>